<dbReference type="Proteomes" id="UP000039865">
    <property type="component" value="Unassembled WGS sequence"/>
</dbReference>
<protein>
    <submittedName>
        <fullName evidence="2">Uncharacterized protein</fullName>
    </submittedName>
</protein>
<feature type="region of interest" description="Disordered" evidence="1">
    <location>
        <begin position="185"/>
        <end position="213"/>
    </location>
</feature>
<keyword evidence="3" id="KW-1185">Reference proteome</keyword>
<name>A0A078B4R9_STYLE</name>
<gene>
    <name evidence="2" type="primary">Contig17403.g18513</name>
    <name evidence="2" type="ORF">STYLEM_18552</name>
</gene>
<dbReference type="EMBL" id="CCKQ01017527">
    <property type="protein sequence ID" value="CDW89419.1"/>
    <property type="molecule type" value="Genomic_DNA"/>
</dbReference>
<dbReference type="AlphaFoldDB" id="A0A078B4R9"/>
<accession>A0A078B4R9</accession>
<sequence length="496" mass="57739">MPKLIYPRDQKDIIKKMVTIGSKYEVSQTQTLSPSSAAPIATPTSTQKHQKRKFVPHLFNKYVGSPKYLQEINKVDISLRNMEILSQQDSAKKSMQQSCNFNLTATSFNSQIFAQNTDDISNDIQNKARRSSFLSFTRNGNLDNAKTTQTLDGRIEIDLNKTSQTFSISRNNIPVKRILTASRYNSKLQRQSSNQRTSKQQQDTISSSPQVQYKKSEFKDFEEEQYQKMFRFSGQIQNHENRKNIYEILQQESVKLSKKYNISELKIKLKQLKRNAELSPRQNEISPSHSPVNKHEKSLISRNQQNRALSIQSKSRNIQNLIQQIGASQKSQESIEKTSNNAIQNYAKVPLVYQEYLDHDTKKRTYYASRDGDEQIKSNQSTTNNLQKYQLKFQNQNHNRNKSAIQINNNFVRKNYWITKQAQDSKLSSRNKVDLDQNQTQQPERFLKKLVIQSQSEYEHNRSSSRQQESITLDFDSSMMSETDKFFSRKSALNFL</sequence>
<evidence type="ECO:0000256" key="1">
    <source>
        <dbReference type="SAM" id="MobiDB-lite"/>
    </source>
</evidence>
<reference evidence="2 3" key="1">
    <citation type="submission" date="2014-06" db="EMBL/GenBank/DDBJ databases">
        <authorList>
            <person name="Swart Estienne"/>
        </authorList>
    </citation>
    <scope>NUCLEOTIDE SEQUENCE [LARGE SCALE GENOMIC DNA]</scope>
    <source>
        <strain evidence="2 3">130c</strain>
    </source>
</reference>
<evidence type="ECO:0000313" key="2">
    <source>
        <dbReference type="EMBL" id="CDW89419.1"/>
    </source>
</evidence>
<dbReference type="InParanoid" id="A0A078B4R9"/>
<organism evidence="2 3">
    <name type="scientific">Stylonychia lemnae</name>
    <name type="common">Ciliate</name>
    <dbReference type="NCBI Taxonomy" id="5949"/>
    <lineage>
        <taxon>Eukaryota</taxon>
        <taxon>Sar</taxon>
        <taxon>Alveolata</taxon>
        <taxon>Ciliophora</taxon>
        <taxon>Intramacronucleata</taxon>
        <taxon>Spirotrichea</taxon>
        <taxon>Stichotrichia</taxon>
        <taxon>Sporadotrichida</taxon>
        <taxon>Oxytrichidae</taxon>
        <taxon>Stylonychinae</taxon>
        <taxon>Stylonychia</taxon>
    </lineage>
</organism>
<evidence type="ECO:0000313" key="3">
    <source>
        <dbReference type="Proteomes" id="UP000039865"/>
    </source>
</evidence>
<proteinExistence type="predicted"/>